<evidence type="ECO:0000313" key="1">
    <source>
        <dbReference type="Proteomes" id="UP000095284"/>
    </source>
</evidence>
<evidence type="ECO:0000313" key="2">
    <source>
        <dbReference type="WBParaSite" id="BXY_1331700.1"/>
    </source>
</evidence>
<protein>
    <submittedName>
        <fullName evidence="2">HNH endonuclease</fullName>
    </submittedName>
</protein>
<name>A0A1I7SJU0_BURXY</name>
<dbReference type="AlphaFoldDB" id="A0A1I7SJU0"/>
<organism evidence="1 2">
    <name type="scientific">Bursaphelenchus xylophilus</name>
    <name type="common">Pinewood nematode worm</name>
    <name type="synonym">Aphelenchoides xylophilus</name>
    <dbReference type="NCBI Taxonomy" id="6326"/>
    <lineage>
        <taxon>Eukaryota</taxon>
        <taxon>Metazoa</taxon>
        <taxon>Ecdysozoa</taxon>
        <taxon>Nematoda</taxon>
        <taxon>Chromadorea</taxon>
        <taxon>Rhabditida</taxon>
        <taxon>Tylenchina</taxon>
        <taxon>Tylenchomorpha</taxon>
        <taxon>Aphelenchoidea</taxon>
        <taxon>Aphelenchoididae</taxon>
        <taxon>Bursaphelenchus</taxon>
    </lineage>
</organism>
<dbReference type="Proteomes" id="UP000095284">
    <property type="component" value="Unplaced"/>
</dbReference>
<dbReference type="WBParaSite" id="BXY_1331700.1">
    <property type="protein sequence ID" value="BXY_1331700.1"/>
    <property type="gene ID" value="BXY_1331700"/>
</dbReference>
<dbReference type="InterPro" id="IPR029055">
    <property type="entry name" value="Ntn_hydrolases_N"/>
</dbReference>
<accession>A0A1I7SJU0</accession>
<sequence>MEGAFALAFKSRRFPGQLVATRRGSPLVVGIKSDARLSSDHFPVYFSKEAGFIWQDDKKLRNSSGKENSARIKSEEIFDQLDNGAARL</sequence>
<dbReference type="Gene3D" id="3.60.20.10">
    <property type="entry name" value="Glutamine Phosphoribosylpyrophosphate, subunit 1, domain 1"/>
    <property type="match status" value="1"/>
</dbReference>
<reference evidence="2" key="1">
    <citation type="submission" date="2016-11" db="UniProtKB">
        <authorList>
            <consortium name="WormBaseParasite"/>
        </authorList>
    </citation>
    <scope>IDENTIFICATION</scope>
</reference>
<proteinExistence type="predicted"/>